<feature type="region of interest" description="Disordered" evidence="1">
    <location>
        <begin position="896"/>
        <end position="915"/>
    </location>
</feature>
<feature type="compositionally biased region" description="Basic and acidic residues" evidence="1">
    <location>
        <begin position="901"/>
        <end position="915"/>
    </location>
</feature>
<organism evidence="2 3">
    <name type="scientific">Melipona quadrifasciata</name>
    <dbReference type="NCBI Taxonomy" id="166423"/>
    <lineage>
        <taxon>Eukaryota</taxon>
        <taxon>Metazoa</taxon>
        <taxon>Ecdysozoa</taxon>
        <taxon>Arthropoda</taxon>
        <taxon>Hexapoda</taxon>
        <taxon>Insecta</taxon>
        <taxon>Pterygota</taxon>
        <taxon>Neoptera</taxon>
        <taxon>Endopterygota</taxon>
        <taxon>Hymenoptera</taxon>
        <taxon>Apocrita</taxon>
        <taxon>Aculeata</taxon>
        <taxon>Apoidea</taxon>
        <taxon>Anthophila</taxon>
        <taxon>Apidae</taxon>
        <taxon>Melipona</taxon>
    </lineage>
</organism>
<keyword evidence="3" id="KW-1185">Reference proteome</keyword>
<accession>A0A0N0U6E4</accession>
<reference evidence="2 3" key="1">
    <citation type="submission" date="2015-07" db="EMBL/GenBank/DDBJ databases">
        <title>The genome of Melipona quadrifasciata.</title>
        <authorList>
            <person name="Pan H."/>
            <person name="Kapheim K."/>
        </authorList>
    </citation>
    <scope>NUCLEOTIDE SEQUENCE [LARGE SCALE GENOMIC DNA]</scope>
    <source>
        <strain evidence="2">0111107301</strain>
        <tissue evidence="2">Whole body</tissue>
    </source>
</reference>
<dbReference type="OrthoDB" id="7685493at2759"/>
<dbReference type="EMBL" id="KQ435728">
    <property type="protein sequence ID" value="KOX77802.1"/>
    <property type="molecule type" value="Genomic_DNA"/>
</dbReference>
<name>A0A0N0U6E4_9HYME</name>
<feature type="region of interest" description="Disordered" evidence="1">
    <location>
        <begin position="158"/>
        <end position="179"/>
    </location>
</feature>
<dbReference type="AlphaFoldDB" id="A0A0N0U6E4"/>
<evidence type="ECO:0000313" key="2">
    <source>
        <dbReference type="EMBL" id="KOX77802.1"/>
    </source>
</evidence>
<evidence type="ECO:0000256" key="1">
    <source>
        <dbReference type="SAM" id="MobiDB-lite"/>
    </source>
</evidence>
<protein>
    <submittedName>
        <fullName evidence="2">Uncharacterized protein</fullName>
    </submittedName>
</protein>
<proteinExistence type="predicted"/>
<feature type="compositionally biased region" description="Low complexity" evidence="1">
    <location>
        <begin position="158"/>
        <end position="167"/>
    </location>
</feature>
<dbReference type="Proteomes" id="UP000053105">
    <property type="component" value="Unassembled WGS sequence"/>
</dbReference>
<dbReference type="STRING" id="166423.A0A0N0U6E4"/>
<gene>
    <name evidence="2" type="ORF">WN51_10592</name>
</gene>
<sequence length="915" mass="104086">MNIDKNKKDYAICSSKLDQRCFISWSSPEDNFSFKHRYVRCSRSVPHGNKHFAKYRLSRSLNFDSSISNSNSENSSFEEDKHLSRSAKIMRALNFNSPSYYGKTKIKKSLNFNLTPSPKRFRHVKRGIQKSLSLNFSSPLSVSNKFINLDDNHSESTNSSLLFSSSDSIDENQNETPLQQNTKEYEMLHSTPNTKHIRDSLGSASFTPLLRSRLKESIDNIVYITATPSSQSLKCIQGRSKYTNNIVNTSRNLFHEFHDKDDSGPCTPKNLICIIPESMSAIKKSHKKERSSRRSASYSTQFIDNKSVPLDRSKFLANQCRKYIDSLEDTKSDIDQCTENSNSNELILNHSEDNISETGSLFDYTEEKKNILEEFKEVSDSVVHEIDKFDVKIKLEENVDCLSKIDPSNIDANNSINNTRSVTPVPVKKELNSQKSVTPENHINILETIIKDSIKKSHKKIKDDNKKRLFSLKVSQDKPKATEEQDNIKCTQNFVQYENIEQNKVSTKVNNLDVSRKERSCTPEKVNSSRLLLSQYSSVKKSHKKDKHNKIISGFLKRQEYFNKDMDLVTNNEYKAFNNDMSECKNSMENYSDLDIATNIDDSTSLVAPASLKNSSLEKLSPSKRRKPQDILSDSEKNILYDSELQELDTSKEEFKIFTPLKRKRSLIVSIAAKEYTHFYDSPIEYSKDVIPNISFSRCLTPVLNLSSSCKKTEKCNTIIKSDDNVNNETAEEIYDCASNDVTGRLTPRNMSTTELYSNLDSIKKSHKKNKRGSSSWKSLGLIESNHSVDGKCGTSVENVLNKTNNLLELSNNCAVINDVISKSIEKLANPVIDNQNCASTSMENISPFVTPPNCLKMKSYIKLLQETSIKQTHKKIRNKKKEELIIDTDELSDDGSIFGGEEKLSFAEDKSTDD</sequence>
<evidence type="ECO:0000313" key="3">
    <source>
        <dbReference type="Proteomes" id="UP000053105"/>
    </source>
</evidence>